<feature type="signal peptide" evidence="1">
    <location>
        <begin position="1"/>
        <end position="25"/>
    </location>
</feature>
<proteinExistence type="predicted"/>
<evidence type="ECO:0000313" key="2">
    <source>
        <dbReference type="EMBL" id="KAI8042609.1"/>
    </source>
</evidence>
<organism evidence="2 3">
    <name type="scientific">Drosophila gunungcola</name>
    <name type="common">fruit fly</name>
    <dbReference type="NCBI Taxonomy" id="103775"/>
    <lineage>
        <taxon>Eukaryota</taxon>
        <taxon>Metazoa</taxon>
        <taxon>Ecdysozoa</taxon>
        <taxon>Arthropoda</taxon>
        <taxon>Hexapoda</taxon>
        <taxon>Insecta</taxon>
        <taxon>Pterygota</taxon>
        <taxon>Neoptera</taxon>
        <taxon>Endopterygota</taxon>
        <taxon>Diptera</taxon>
        <taxon>Brachycera</taxon>
        <taxon>Muscomorpha</taxon>
        <taxon>Ephydroidea</taxon>
        <taxon>Drosophilidae</taxon>
        <taxon>Drosophila</taxon>
        <taxon>Sophophora</taxon>
    </lineage>
</organism>
<dbReference type="Proteomes" id="UP001059596">
    <property type="component" value="Unassembled WGS sequence"/>
</dbReference>
<protein>
    <recommendedName>
        <fullName evidence="4">ACP54A1</fullName>
    </recommendedName>
</protein>
<evidence type="ECO:0000313" key="3">
    <source>
        <dbReference type="Proteomes" id="UP001059596"/>
    </source>
</evidence>
<evidence type="ECO:0000256" key="1">
    <source>
        <dbReference type="SAM" id="SignalP"/>
    </source>
</evidence>
<evidence type="ECO:0008006" key="4">
    <source>
        <dbReference type="Google" id="ProtNLM"/>
    </source>
</evidence>
<comment type="caution">
    <text evidence="2">The sequence shown here is derived from an EMBL/GenBank/DDBJ whole genome shotgun (WGS) entry which is preliminary data.</text>
</comment>
<accession>A0A9P9YSZ6</accession>
<keyword evidence="1" id="KW-0732">Signal</keyword>
<dbReference type="EMBL" id="JAMKOV010000002">
    <property type="protein sequence ID" value="KAI8042609.1"/>
    <property type="molecule type" value="Genomic_DNA"/>
</dbReference>
<sequence>MCRPECVCLLLWMLLLLLLLPWTAASRLPFVAQFCRLSKKWLDGSHVSFIYEF</sequence>
<feature type="chain" id="PRO_5040382174" description="ACP54A1" evidence="1">
    <location>
        <begin position="26"/>
        <end position="53"/>
    </location>
</feature>
<dbReference type="AlphaFoldDB" id="A0A9P9YSZ6"/>
<keyword evidence="3" id="KW-1185">Reference proteome</keyword>
<reference evidence="2" key="1">
    <citation type="journal article" date="2023" name="Genome Biol. Evol.">
        <title>Long-read-based Genome Assembly of Drosophila gunungcola Reveals Fewer Chemosensory Genes in Flower-breeding Species.</title>
        <authorList>
            <person name="Negi A."/>
            <person name="Liao B.Y."/>
            <person name="Yeh S.D."/>
        </authorList>
    </citation>
    <scope>NUCLEOTIDE SEQUENCE</scope>
    <source>
        <strain evidence="2">Sukarami</strain>
    </source>
</reference>
<gene>
    <name evidence="2" type="ORF">M5D96_003922</name>
</gene>
<name>A0A9P9YSZ6_9MUSC</name>